<dbReference type="Proteomes" id="UP000886191">
    <property type="component" value="Unassembled WGS sequence"/>
</dbReference>
<reference evidence="4" key="1">
    <citation type="journal article" date="2020" name="mSystems">
        <title>Genome- and Community-Level Interaction Insights into Carbon Utilization and Element Cycling Functions of Hydrothermarchaeota in Hydrothermal Sediment.</title>
        <authorList>
            <person name="Zhou Z."/>
            <person name="Liu Y."/>
            <person name="Xu W."/>
            <person name="Pan J."/>
            <person name="Luo Z.H."/>
            <person name="Li M."/>
        </authorList>
    </citation>
    <scope>NUCLEOTIDE SEQUENCE [LARGE SCALE GENOMIC DNA]</scope>
    <source>
        <strain evidence="4">HyVt-345</strain>
    </source>
</reference>
<dbReference type="InterPro" id="IPR011042">
    <property type="entry name" value="6-blade_b-propeller_TolB-like"/>
</dbReference>
<name>A0A831VRD6_9FLAO</name>
<evidence type="ECO:0000259" key="3">
    <source>
        <dbReference type="Pfam" id="PF16472"/>
    </source>
</evidence>
<gene>
    <name evidence="4" type="ORF">ENH87_11860</name>
</gene>
<comment type="caution">
    <text evidence="4">The sequence shown here is derived from an EMBL/GenBank/DDBJ whole genome shotgun (WGS) entry which is preliminary data.</text>
</comment>
<dbReference type="InterPro" id="IPR032485">
    <property type="entry name" value="LRP1-like_beta_prop"/>
</dbReference>
<dbReference type="EMBL" id="DRGL01000041">
    <property type="protein sequence ID" value="HEA21603.1"/>
    <property type="molecule type" value="Genomic_DNA"/>
</dbReference>
<dbReference type="PANTHER" id="PTHR36842">
    <property type="entry name" value="PROTEIN TOLB HOMOLOG"/>
    <property type="match status" value="1"/>
</dbReference>
<organism evidence="4">
    <name type="scientific">Pricia antarctica</name>
    <dbReference type="NCBI Taxonomy" id="641691"/>
    <lineage>
        <taxon>Bacteria</taxon>
        <taxon>Pseudomonadati</taxon>
        <taxon>Bacteroidota</taxon>
        <taxon>Flavobacteriia</taxon>
        <taxon>Flavobacteriales</taxon>
        <taxon>Flavobacteriaceae</taxon>
        <taxon>Pricia</taxon>
    </lineage>
</organism>
<feature type="signal peptide" evidence="2">
    <location>
        <begin position="1"/>
        <end position="19"/>
    </location>
</feature>
<dbReference type="Gene3D" id="2.120.10.30">
    <property type="entry name" value="TolB, C-terminal domain"/>
    <property type="match status" value="1"/>
</dbReference>
<dbReference type="PANTHER" id="PTHR36842:SF1">
    <property type="entry name" value="PROTEIN TOLB"/>
    <property type="match status" value="1"/>
</dbReference>
<keyword evidence="2" id="KW-0732">Signal</keyword>
<feature type="domain" description="Prolow-density lipoprotein receptor-related protein 1-like beta-propeller" evidence="3">
    <location>
        <begin position="116"/>
        <end position="230"/>
    </location>
</feature>
<dbReference type="SUPFAM" id="SSF82171">
    <property type="entry name" value="DPP6 N-terminal domain-like"/>
    <property type="match status" value="1"/>
</dbReference>
<feature type="chain" id="PRO_5032798609" evidence="2">
    <location>
        <begin position="20"/>
        <end position="302"/>
    </location>
</feature>
<accession>A0A831VRD6</accession>
<comment type="similarity">
    <text evidence="1">Belongs to the TolB family.</text>
</comment>
<dbReference type="Pfam" id="PF16472">
    <property type="entry name" value="DUF5050"/>
    <property type="match status" value="1"/>
</dbReference>
<dbReference type="InterPro" id="IPR011659">
    <property type="entry name" value="WD40"/>
</dbReference>
<protein>
    <submittedName>
        <fullName evidence="4">Transporter</fullName>
    </submittedName>
</protein>
<evidence type="ECO:0000313" key="4">
    <source>
        <dbReference type="EMBL" id="HEA21603.1"/>
    </source>
</evidence>
<dbReference type="AlphaFoldDB" id="A0A831VRD6"/>
<dbReference type="Pfam" id="PF07676">
    <property type="entry name" value="PD40"/>
    <property type="match status" value="1"/>
</dbReference>
<proteinExistence type="inferred from homology"/>
<evidence type="ECO:0000256" key="1">
    <source>
        <dbReference type="ARBA" id="ARBA00009820"/>
    </source>
</evidence>
<evidence type="ECO:0000256" key="2">
    <source>
        <dbReference type="SAM" id="SignalP"/>
    </source>
</evidence>
<sequence>MKKILQNLLTLLTILPAMAQKNDVVSTLDIFNIVTNERSTVLTEDAHFEAPNWSSDGKFFVINQNGSLFKISLDGEKERIDTGFANRCNNDHGISADGKSLAFSHNLEAGDDGWSTSCIFTFPIDGGTPVKVTESTPSFLHGWSPDGETLVYTAKRGEHFNIYAIPVAGGKEIALTDSAALDDGPEYSPDGKNIYYNSMQSGKMEIWRMHPDGTNKEQLTDDGFSNWCAHPSPDGKHFVFISYLQEQGSAHPPMKEVALRLYEIKNKTIRTLCKLTGGQGTLNVPSWSPDGKRFTFVSYAHK</sequence>